<dbReference type="SMART" id="SM00255">
    <property type="entry name" value="TIR"/>
    <property type="match status" value="1"/>
</dbReference>
<dbReference type="InterPro" id="IPR006597">
    <property type="entry name" value="Sel1-like"/>
</dbReference>
<dbReference type="Gene3D" id="3.40.50.10140">
    <property type="entry name" value="Toll/interleukin-1 receptor homology (TIR) domain"/>
    <property type="match status" value="1"/>
</dbReference>
<dbReference type="InterPro" id="IPR035897">
    <property type="entry name" value="Toll_tir_struct_dom_sf"/>
</dbReference>
<dbReference type="RefSeq" id="WP_002707658.1">
    <property type="nucleotide sequence ID" value="NZ_JH651384.1"/>
</dbReference>
<sequence precursor="true">MTDIFISYSRSDQAWVARLAKAFGELGYDVWWDTQLLAGEDFAHIIPTELEKARCVVVVWSKVSVTRKWVRSEATRADNRGVLIPVSCEAADIPMPLDLLHTEDMRGWNGKPEHPAFQKLLQAVSRYCPAPGLSTGSGELPPIKDPPPPLPPKKFPWLPALLISAVVLGSGVYWQMQGKSSVGASLAGDSFTSPPVAIDPAEAERKAKEAQANELAQAKATLEAWPDAITRLTTLAESGDTSAMQVLGASYYVGHGVDKDQQRACQLYKQAVDAGDAKAEETYANLPNCH</sequence>
<proteinExistence type="predicted"/>
<name>A0A656HEU4_THINJ</name>
<dbReference type="Proteomes" id="UP000005317">
    <property type="component" value="Unassembled WGS sequence"/>
</dbReference>
<accession>A0A656HEU4</accession>
<dbReference type="Gene3D" id="1.25.40.10">
    <property type="entry name" value="Tetratricopeptide repeat domain"/>
    <property type="match status" value="1"/>
</dbReference>
<gene>
    <name evidence="2" type="ORF">Thini_1088</name>
</gene>
<evidence type="ECO:0000313" key="2">
    <source>
        <dbReference type="EMBL" id="EIJ33709.1"/>
    </source>
</evidence>
<dbReference type="EMBL" id="JH651384">
    <property type="protein sequence ID" value="EIJ33709.1"/>
    <property type="molecule type" value="Genomic_DNA"/>
</dbReference>
<keyword evidence="3" id="KW-1185">Reference proteome</keyword>
<dbReference type="InterPro" id="IPR011990">
    <property type="entry name" value="TPR-like_helical_dom_sf"/>
</dbReference>
<dbReference type="Pfam" id="PF13676">
    <property type="entry name" value="TIR_2"/>
    <property type="match status" value="1"/>
</dbReference>
<feature type="domain" description="TIR" evidence="1">
    <location>
        <begin position="1"/>
        <end position="125"/>
    </location>
</feature>
<dbReference type="InterPro" id="IPR000157">
    <property type="entry name" value="TIR_dom"/>
</dbReference>
<dbReference type="SUPFAM" id="SSF52200">
    <property type="entry name" value="Toll/Interleukin receptor TIR domain"/>
    <property type="match status" value="1"/>
</dbReference>
<evidence type="ECO:0000313" key="3">
    <source>
        <dbReference type="Proteomes" id="UP000005317"/>
    </source>
</evidence>
<dbReference type="PROSITE" id="PS50104">
    <property type="entry name" value="TIR"/>
    <property type="match status" value="1"/>
</dbReference>
<evidence type="ECO:0000259" key="1">
    <source>
        <dbReference type="PROSITE" id="PS50104"/>
    </source>
</evidence>
<protein>
    <submittedName>
        <fullName evidence="2">Sel1 domain protein repeat-containing protein</fullName>
    </submittedName>
</protein>
<dbReference type="AlphaFoldDB" id="A0A656HEU4"/>
<dbReference type="GO" id="GO:0007165">
    <property type="term" value="P:signal transduction"/>
    <property type="evidence" value="ECO:0007669"/>
    <property type="project" value="InterPro"/>
</dbReference>
<dbReference type="SUPFAM" id="SSF81901">
    <property type="entry name" value="HCP-like"/>
    <property type="match status" value="1"/>
</dbReference>
<organism evidence="2 3">
    <name type="scientific">Thiothrix nivea (strain ATCC 35100 / DSM 5205 / JP2)</name>
    <dbReference type="NCBI Taxonomy" id="870187"/>
    <lineage>
        <taxon>Bacteria</taxon>
        <taxon>Pseudomonadati</taxon>
        <taxon>Pseudomonadota</taxon>
        <taxon>Gammaproteobacteria</taxon>
        <taxon>Thiotrichales</taxon>
        <taxon>Thiotrichaceae</taxon>
        <taxon>Thiothrix</taxon>
    </lineage>
</organism>
<dbReference type="SMART" id="SM00671">
    <property type="entry name" value="SEL1"/>
    <property type="match status" value="1"/>
</dbReference>
<reference evidence="3" key="1">
    <citation type="journal article" date="2011" name="Stand. Genomic Sci.">
        <title>Genome sequence of the filamentous, gliding Thiothrix nivea neotype strain (JP2(T)).</title>
        <authorList>
            <person name="Lapidus A."/>
            <person name="Nolan M."/>
            <person name="Lucas S."/>
            <person name="Glavina Del Rio T."/>
            <person name="Tice H."/>
            <person name="Cheng J.F."/>
            <person name="Tapia R."/>
            <person name="Han C."/>
            <person name="Goodwin L."/>
            <person name="Pitluck S."/>
            <person name="Liolios K."/>
            <person name="Pagani I."/>
            <person name="Ivanova N."/>
            <person name="Huntemann M."/>
            <person name="Mavromatis K."/>
            <person name="Mikhailova N."/>
            <person name="Pati A."/>
            <person name="Chen A."/>
            <person name="Palaniappan K."/>
            <person name="Land M."/>
            <person name="Brambilla E.M."/>
            <person name="Rohde M."/>
            <person name="Abt B."/>
            <person name="Verbarg S."/>
            <person name="Goker M."/>
            <person name="Bristow J."/>
            <person name="Eisen J.A."/>
            <person name="Markowitz V."/>
            <person name="Hugenholtz P."/>
            <person name="Kyrpides N.C."/>
            <person name="Klenk H.P."/>
            <person name="Woyke T."/>
        </authorList>
    </citation>
    <scope>NUCLEOTIDE SEQUENCE [LARGE SCALE GENOMIC DNA]</scope>
    <source>
        <strain evidence="3">ATCC 35100 / DSM 5205 / JP2</strain>
    </source>
</reference>